<organism evidence="3 4">
    <name type="scientific">Ascobolus immersus RN42</name>
    <dbReference type="NCBI Taxonomy" id="1160509"/>
    <lineage>
        <taxon>Eukaryota</taxon>
        <taxon>Fungi</taxon>
        <taxon>Dikarya</taxon>
        <taxon>Ascomycota</taxon>
        <taxon>Pezizomycotina</taxon>
        <taxon>Pezizomycetes</taxon>
        <taxon>Pezizales</taxon>
        <taxon>Ascobolaceae</taxon>
        <taxon>Ascobolus</taxon>
    </lineage>
</organism>
<feature type="compositionally biased region" description="Polar residues" evidence="1">
    <location>
        <begin position="53"/>
        <end position="64"/>
    </location>
</feature>
<evidence type="ECO:0000313" key="3">
    <source>
        <dbReference type="EMBL" id="RPA80956.1"/>
    </source>
</evidence>
<feature type="compositionally biased region" description="Low complexity" evidence="1">
    <location>
        <begin position="142"/>
        <end position="151"/>
    </location>
</feature>
<feature type="signal peptide" evidence="2">
    <location>
        <begin position="1"/>
        <end position="20"/>
    </location>
</feature>
<sequence>MHFRSLFNVVLLALFSAATALPQADTSPNPTAPASLDPSASISSSAAGPSTSEVYNGPSSQPNSPVAPGEGRPYCYRYPNTPECVAARYAASLTGGPEAASRLLTAQTGCISAAFCSSSPAVEATPEATLADGEDVEGSGAGAAEEAAPTA</sequence>
<feature type="region of interest" description="Disordered" evidence="1">
    <location>
        <begin position="23"/>
        <end position="72"/>
    </location>
</feature>
<gene>
    <name evidence="3" type="ORF">BJ508DRAFT_326805</name>
</gene>
<proteinExistence type="predicted"/>
<name>A0A3N4I697_ASCIM</name>
<protein>
    <submittedName>
        <fullName evidence="3">Uncharacterized protein</fullName>
    </submittedName>
</protein>
<keyword evidence="2" id="KW-0732">Signal</keyword>
<accession>A0A3N4I697</accession>
<evidence type="ECO:0000256" key="1">
    <source>
        <dbReference type="SAM" id="MobiDB-lite"/>
    </source>
</evidence>
<keyword evidence="4" id="KW-1185">Reference proteome</keyword>
<dbReference type="EMBL" id="ML119683">
    <property type="protein sequence ID" value="RPA80956.1"/>
    <property type="molecule type" value="Genomic_DNA"/>
</dbReference>
<feature type="chain" id="PRO_5017970921" evidence="2">
    <location>
        <begin position="21"/>
        <end position="151"/>
    </location>
</feature>
<dbReference type="Proteomes" id="UP000275078">
    <property type="component" value="Unassembled WGS sequence"/>
</dbReference>
<dbReference type="AlphaFoldDB" id="A0A3N4I697"/>
<evidence type="ECO:0000313" key="4">
    <source>
        <dbReference type="Proteomes" id="UP000275078"/>
    </source>
</evidence>
<feature type="region of interest" description="Disordered" evidence="1">
    <location>
        <begin position="124"/>
        <end position="151"/>
    </location>
</feature>
<reference evidence="3 4" key="1">
    <citation type="journal article" date="2018" name="Nat. Ecol. Evol.">
        <title>Pezizomycetes genomes reveal the molecular basis of ectomycorrhizal truffle lifestyle.</title>
        <authorList>
            <person name="Murat C."/>
            <person name="Payen T."/>
            <person name="Noel B."/>
            <person name="Kuo A."/>
            <person name="Morin E."/>
            <person name="Chen J."/>
            <person name="Kohler A."/>
            <person name="Krizsan K."/>
            <person name="Balestrini R."/>
            <person name="Da Silva C."/>
            <person name="Montanini B."/>
            <person name="Hainaut M."/>
            <person name="Levati E."/>
            <person name="Barry K.W."/>
            <person name="Belfiori B."/>
            <person name="Cichocki N."/>
            <person name="Clum A."/>
            <person name="Dockter R.B."/>
            <person name="Fauchery L."/>
            <person name="Guy J."/>
            <person name="Iotti M."/>
            <person name="Le Tacon F."/>
            <person name="Lindquist E.A."/>
            <person name="Lipzen A."/>
            <person name="Malagnac F."/>
            <person name="Mello A."/>
            <person name="Molinier V."/>
            <person name="Miyauchi S."/>
            <person name="Poulain J."/>
            <person name="Riccioni C."/>
            <person name="Rubini A."/>
            <person name="Sitrit Y."/>
            <person name="Splivallo R."/>
            <person name="Traeger S."/>
            <person name="Wang M."/>
            <person name="Zifcakova L."/>
            <person name="Wipf D."/>
            <person name="Zambonelli A."/>
            <person name="Paolocci F."/>
            <person name="Nowrousian M."/>
            <person name="Ottonello S."/>
            <person name="Baldrian P."/>
            <person name="Spatafora J.W."/>
            <person name="Henrissat B."/>
            <person name="Nagy L.G."/>
            <person name="Aury J.M."/>
            <person name="Wincker P."/>
            <person name="Grigoriev I.V."/>
            <person name="Bonfante P."/>
            <person name="Martin F.M."/>
        </authorList>
    </citation>
    <scope>NUCLEOTIDE SEQUENCE [LARGE SCALE GENOMIC DNA]</scope>
    <source>
        <strain evidence="3 4">RN42</strain>
    </source>
</reference>
<evidence type="ECO:0000256" key="2">
    <source>
        <dbReference type="SAM" id="SignalP"/>
    </source>
</evidence>
<feature type="compositionally biased region" description="Low complexity" evidence="1">
    <location>
        <begin position="32"/>
        <end position="52"/>
    </location>
</feature>